<name>A0ABQ6CJM0_9HYPH</name>
<evidence type="ECO:0000259" key="6">
    <source>
        <dbReference type="Pfam" id="PF00294"/>
    </source>
</evidence>
<evidence type="ECO:0000256" key="2">
    <source>
        <dbReference type="ARBA" id="ARBA00022679"/>
    </source>
</evidence>
<protein>
    <submittedName>
        <fullName evidence="7">Fructokinase</fullName>
    </submittedName>
</protein>
<sequence>MKTVLTIGDAIIDVIEQPDGTFRTYAGGAGLNLAVGLAHLGLDSALLSRVGADRWGFRLQRYLRDRQVRLIGTPNVEATGSATSRRLQGEPSYVFSSDLRRRRYIVGPEAQAVLNQAAAVAVNSYPFENAASIADLVARLGAASGLVFVDPNPRPDLIADIQPVREGLAAVTRQADLIKLSEEDARLIFGNTGREAIHGLFGWGVDTIVLTQGRNGATLFARNGLMINVPACPASKPVVDTMGAGDATLASLIAFCLERGMPDDAEGWGACLERAMQIAAATCRTEGGELALPENGAAGPLARTGARF</sequence>
<evidence type="ECO:0000256" key="5">
    <source>
        <dbReference type="ARBA" id="ARBA00022840"/>
    </source>
</evidence>
<dbReference type="InterPro" id="IPR011611">
    <property type="entry name" value="PfkB_dom"/>
</dbReference>
<keyword evidence="8" id="KW-1185">Reference proteome</keyword>
<dbReference type="PANTHER" id="PTHR43085:SF1">
    <property type="entry name" value="PSEUDOURIDINE KINASE-RELATED"/>
    <property type="match status" value="1"/>
</dbReference>
<keyword evidence="4" id="KW-0418">Kinase</keyword>
<dbReference type="SUPFAM" id="SSF53613">
    <property type="entry name" value="Ribokinase-like"/>
    <property type="match status" value="1"/>
</dbReference>
<accession>A0ABQ6CJM0</accession>
<reference evidence="8" key="1">
    <citation type="journal article" date="2019" name="Int. J. Syst. Evol. Microbiol.">
        <title>The Global Catalogue of Microorganisms (GCM) 10K type strain sequencing project: providing services to taxonomists for standard genome sequencing and annotation.</title>
        <authorList>
            <consortium name="The Broad Institute Genomics Platform"/>
            <consortium name="The Broad Institute Genome Sequencing Center for Infectious Disease"/>
            <person name="Wu L."/>
            <person name="Ma J."/>
        </authorList>
    </citation>
    <scope>NUCLEOTIDE SEQUENCE [LARGE SCALE GENOMIC DNA]</scope>
    <source>
        <strain evidence="8">NBRC 101365</strain>
    </source>
</reference>
<organism evidence="7 8">
    <name type="scientific">Labrys miyagiensis</name>
    <dbReference type="NCBI Taxonomy" id="346912"/>
    <lineage>
        <taxon>Bacteria</taxon>
        <taxon>Pseudomonadati</taxon>
        <taxon>Pseudomonadota</taxon>
        <taxon>Alphaproteobacteria</taxon>
        <taxon>Hyphomicrobiales</taxon>
        <taxon>Xanthobacteraceae</taxon>
        <taxon>Labrys</taxon>
    </lineage>
</organism>
<keyword evidence="3" id="KW-0547">Nucleotide-binding</keyword>
<evidence type="ECO:0000256" key="4">
    <source>
        <dbReference type="ARBA" id="ARBA00022777"/>
    </source>
</evidence>
<dbReference type="PRINTS" id="PR00990">
    <property type="entry name" value="RIBOKINASE"/>
</dbReference>
<comment type="caution">
    <text evidence="7">The sequence shown here is derived from an EMBL/GenBank/DDBJ whole genome shotgun (WGS) entry which is preliminary data.</text>
</comment>
<keyword evidence="2" id="KW-0808">Transferase</keyword>
<proteinExistence type="inferred from homology"/>
<dbReference type="RefSeq" id="WP_284312851.1">
    <property type="nucleotide sequence ID" value="NZ_BSPC01000024.1"/>
</dbReference>
<dbReference type="InterPro" id="IPR029056">
    <property type="entry name" value="Ribokinase-like"/>
</dbReference>
<dbReference type="Proteomes" id="UP001156882">
    <property type="component" value="Unassembled WGS sequence"/>
</dbReference>
<evidence type="ECO:0000256" key="1">
    <source>
        <dbReference type="ARBA" id="ARBA00010688"/>
    </source>
</evidence>
<feature type="domain" description="Carbohydrate kinase PfkB" evidence="6">
    <location>
        <begin position="1"/>
        <end position="293"/>
    </location>
</feature>
<dbReference type="EMBL" id="BSPC01000024">
    <property type="protein sequence ID" value="GLS19822.1"/>
    <property type="molecule type" value="Genomic_DNA"/>
</dbReference>
<gene>
    <name evidence="7" type="ORF">GCM10007874_28390</name>
</gene>
<comment type="similarity">
    <text evidence="1">Belongs to the carbohydrate kinase PfkB family.</text>
</comment>
<dbReference type="InterPro" id="IPR050306">
    <property type="entry name" value="PfkB_Carbo_kinase"/>
</dbReference>
<dbReference type="InterPro" id="IPR002139">
    <property type="entry name" value="Ribo/fructo_kinase"/>
</dbReference>
<dbReference type="Gene3D" id="3.40.1190.20">
    <property type="match status" value="1"/>
</dbReference>
<evidence type="ECO:0000313" key="8">
    <source>
        <dbReference type="Proteomes" id="UP001156882"/>
    </source>
</evidence>
<keyword evidence="5" id="KW-0067">ATP-binding</keyword>
<dbReference type="Pfam" id="PF00294">
    <property type="entry name" value="PfkB"/>
    <property type="match status" value="1"/>
</dbReference>
<dbReference type="PANTHER" id="PTHR43085">
    <property type="entry name" value="HEXOKINASE FAMILY MEMBER"/>
    <property type="match status" value="1"/>
</dbReference>
<evidence type="ECO:0000313" key="7">
    <source>
        <dbReference type="EMBL" id="GLS19822.1"/>
    </source>
</evidence>
<evidence type="ECO:0000256" key="3">
    <source>
        <dbReference type="ARBA" id="ARBA00022741"/>
    </source>
</evidence>